<name>A0A0H4PAJ7_9BACT</name>
<dbReference type="EMBL" id="CP012040">
    <property type="protein sequence ID" value="AKP49783.1"/>
    <property type="molecule type" value="Genomic_DNA"/>
</dbReference>
<dbReference type="OrthoDB" id="9776016at2"/>
<dbReference type="InterPro" id="IPR001509">
    <property type="entry name" value="Epimerase_deHydtase"/>
</dbReference>
<dbReference type="InterPro" id="IPR036291">
    <property type="entry name" value="NAD(P)-bd_dom_sf"/>
</dbReference>
<sequence length="327" mass="36391">MKVIIIGGTGHIGTYLVPRLIKAGHTVVCVSRQQAEPYVNDETWTSVEYVTIDRTKAEENGDFSSRILALKGDVVIDLICFTTESARNLAEALNGKIQHFLHCGSMWVHGYSEQIPTTENQKRNPFGEYGIDKAKIEAYLLAFHKESGFPVTILHPGHITGPGWLPINPAGHLDPEIFIRLAKGEEIVLPNFGMETVHHVHADDVAQAFIKAIENKKNSIGESFHVVSEQALTLRGFAEGVASVFGREAKLKFLPWEEWGKVNNPRNKELTWDHIAHSPCGSIAKAKQLLNYQPKYSSLEAVQEAIEHYFDKLGIQVGPNQEGKYSS</sequence>
<dbReference type="Gene3D" id="3.40.50.720">
    <property type="entry name" value="NAD(P)-binding Rossmann-like Domain"/>
    <property type="match status" value="1"/>
</dbReference>
<accession>A0A0H4PAJ7</accession>
<proteinExistence type="predicted"/>
<dbReference type="Pfam" id="PF01370">
    <property type="entry name" value="Epimerase"/>
    <property type="match status" value="1"/>
</dbReference>
<protein>
    <submittedName>
        <fullName evidence="2">UDP-glucose 4-epimerase</fullName>
    </submittedName>
</protein>
<dbReference type="PANTHER" id="PTHR43245">
    <property type="entry name" value="BIFUNCTIONAL POLYMYXIN RESISTANCE PROTEIN ARNA"/>
    <property type="match status" value="1"/>
</dbReference>
<evidence type="ECO:0000259" key="1">
    <source>
        <dbReference type="Pfam" id="PF01370"/>
    </source>
</evidence>
<dbReference type="InterPro" id="IPR050177">
    <property type="entry name" value="Lipid_A_modif_metabolic_enz"/>
</dbReference>
<dbReference type="AlphaFoldDB" id="A0A0H4PAJ7"/>
<dbReference type="KEGG" id="camu:CA2015_0303"/>
<evidence type="ECO:0000313" key="2">
    <source>
        <dbReference type="EMBL" id="AKP49783.1"/>
    </source>
</evidence>
<organism evidence="2 3">
    <name type="scientific">Cyclobacterium amurskyense</name>
    <dbReference type="NCBI Taxonomy" id="320787"/>
    <lineage>
        <taxon>Bacteria</taxon>
        <taxon>Pseudomonadati</taxon>
        <taxon>Bacteroidota</taxon>
        <taxon>Cytophagia</taxon>
        <taxon>Cytophagales</taxon>
        <taxon>Cyclobacteriaceae</taxon>
        <taxon>Cyclobacterium</taxon>
    </lineage>
</organism>
<evidence type="ECO:0000313" key="3">
    <source>
        <dbReference type="Proteomes" id="UP000036520"/>
    </source>
</evidence>
<keyword evidence="3" id="KW-1185">Reference proteome</keyword>
<feature type="domain" description="NAD-dependent epimerase/dehydratase" evidence="1">
    <location>
        <begin position="3"/>
        <end position="222"/>
    </location>
</feature>
<reference evidence="2 3" key="1">
    <citation type="submission" date="2015-07" db="EMBL/GenBank/DDBJ databases">
        <authorList>
            <person name="Kim K.M."/>
        </authorList>
    </citation>
    <scope>NUCLEOTIDE SEQUENCE [LARGE SCALE GENOMIC DNA]</scope>
    <source>
        <strain evidence="2 3">KCTC 12363</strain>
    </source>
</reference>
<dbReference type="PATRIC" id="fig|320787.5.peg.337"/>
<gene>
    <name evidence="2" type="ORF">CA2015_0303</name>
</gene>
<dbReference type="Proteomes" id="UP000036520">
    <property type="component" value="Chromosome"/>
</dbReference>
<dbReference type="SUPFAM" id="SSF51735">
    <property type="entry name" value="NAD(P)-binding Rossmann-fold domains"/>
    <property type="match status" value="1"/>
</dbReference>
<dbReference type="STRING" id="320787.CA2015_0303"/>
<dbReference type="RefSeq" id="WP_048640285.1">
    <property type="nucleotide sequence ID" value="NZ_CP012040.1"/>
</dbReference>